<dbReference type="EMBL" id="JAPEUV010000062">
    <property type="protein sequence ID" value="KAJ4335358.1"/>
    <property type="molecule type" value="Genomic_DNA"/>
</dbReference>
<dbReference type="AlphaFoldDB" id="A0A9W8WX85"/>
<dbReference type="GO" id="GO:0004497">
    <property type="term" value="F:monooxygenase activity"/>
    <property type="evidence" value="ECO:0007669"/>
    <property type="project" value="InterPro"/>
</dbReference>
<dbReference type="OrthoDB" id="1470350at2759"/>
<sequence length="116" mass="12997">MTGQSIGNLEPSHNIPDSFRLLPFRNAGGGKIGAWDESSPEEIMAFNPDHWLKTDVDRSRVFDATHGAHLGLSACPRGCSGRKLAYLELRMAIVLVLWHFELQKVPEHLDSYEPIE</sequence>
<evidence type="ECO:0008006" key="3">
    <source>
        <dbReference type="Google" id="ProtNLM"/>
    </source>
</evidence>
<comment type="caution">
    <text evidence="1">The sequence shown here is derived from an EMBL/GenBank/DDBJ whole genome shotgun (WGS) entry which is preliminary data.</text>
</comment>
<name>A0A9W8WX85_9PLEO</name>
<keyword evidence="2" id="KW-1185">Reference proteome</keyword>
<dbReference type="Pfam" id="PF00067">
    <property type="entry name" value="p450"/>
    <property type="match status" value="1"/>
</dbReference>
<evidence type="ECO:0000313" key="1">
    <source>
        <dbReference type="EMBL" id="KAJ4335358.1"/>
    </source>
</evidence>
<accession>A0A9W8WX85</accession>
<gene>
    <name evidence="1" type="ORF">N0V87_006147</name>
</gene>
<dbReference type="Proteomes" id="UP001140562">
    <property type="component" value="Unassembled WGS sequence"/>
</dbReference>
<dbReference type="InterPro" id="IPR036396">
    <property type="entry name" value="Cyt_P450_sf"/>
</dbReference>
<organism evidence="1 2">
    <name type="scientific">Didymella glomerata</name>
    <dbReference type="NCBI Taxonomy" id="749621"/>
    <lineage>
        <taxon>Eukaryota</taxon>
        <taxon>Fungi</taxon>
        <taxon>Dikarya</taxon>
        <taxon>Ascomycota</taxon>
        <taxon>Pezizomycotina</taxon>
        <taxon>Dothideomycetes</taxon>
        <taxon>Pleosporomycetidae</taxon>
        <taxon>Pleosporales</taxon>
        <taxon>Pleosporineae</taxon>
        <taxon>Didymellaceae</taxon>
        <taxon>Didymella</taxon>
    </lineage>
</organism>
<evidence type="ECO:0000313" key="2">
    <source>
        <dbReference type="Proteomes" id="UP001140562"/>
    </source>
</evidence>
<protein>
    <recommendedName>
        <fullName evidence="3">Cytochrome P450</fullName>
    </recommendedName>
</protein>
<dbReference type="Gene3D" id="1.10.630.10">
    <property type="entry name" value="Cytochrome P450"/>
    <property type="match status" value="1"/>
</dbReference>
<dbReference type="GO" id="GO:0016705">
    <property type="term" value="F:oxidoreductase activity, acting on paired donors, with incorporation or reduction of molecular oxygen"/>
    <property type="evidence" value="ECO:0007669"/>
    <property type="project" value="InterPro"/>
</dbReference>
<reference evidence="1" key="1">
    <citation type="submission" date="2022-10" db="EMBL/GenBank/DDBJ databases">
        <title>Tapping the CABI collections for fungal endophytes: first genome assemblies for Collariella, Neodidymelliopsis, Ascochyta clinopodiicola, Didymella pomorum, Didymosphaeria variabile, Neocosmospora piperis and Neocucurbitaria cava.</title>
        <authorList>
            <person name="Hill R."/>
        </authorList>
    </citation>
    <scope>NUCLEOTIDE SEQUENCE</scope>
    <source>
        <strain evidence="1">IMI 360193</strain>
    </source>
</reference>
<dbReference type="GO" id="GO:0005506">
    <property type="term" value="F:iron ion binding"/>
    <property type="evidence" value="ECO:0007669"/>
    <property type="project" value="InterPro"/>
</dbReference>
<proteinExistence type="predicted"/>
<dbReference type="GO" id="GO:0020037">
    <property type="term" value="F:heme binding"/>
    <property type="evidence" value="ECO:0007669"/>
    <property type="project" value="InterPro"/>
</dbReference>
<dbReference type="SUPFAM" id="SSF48264">
    <property type="entry name" value="Cytochrome P450"/>
    <property type="match status" value="1"/>
</dbReference>
<dbReference type="InterPro" id="IPR001128">
    <property type="entry name" value="Cyt_P450"/>
</dbReference>